<dbReference type="EMBL" id="VKLS01000010">
    <property type="protein sequence ID" value="TSB43840.1"/>
    <property type="molecule type" value="Genomic_DNA"/>
</dbReference>
<evidence type="ECO:0000313" key="2">
    <source>
        <dbReference type="Proteomes" id="UP000320888"/>
    </source>
</evidence>
<reference evidence="1 2" key="1">
    <citation type="submission" date="2019-07" db="EMBL/GenBank/DDBJ databases">
        <title>Draft genome for Streptomyces benahoarensis MZ03-48.</title>
        <authorList>
            <person name="Gonzalez-Pimentel J.L."/>
        </authorList>
    </citation>
    <scope>NUCLEOTIDE SEQUENCE [LARGE SCALE GENOMIC DNA]</scope>
    <source>
        <strain evidence="1 2">MZ03-48</strain>
    </source>
</reference>
<evidence type="ECO:0000313" key="1">
    <source>
        <dbReference type="EMBL" id="TSB43840.1"/>
    </source>
</evidence>
<dbReference type="Gene3D" id="1.10.287.1060">
    <property type="entry name" value="ESAT-6-like"/>
    <property type="match status" value="1"/>
</dbReference>
<dbReference type="Proteomes" id="UP000320888">
    <property type="component" value="Unassembled WGS sequence"/>
</dbReference>
<sequence length="94" mass="10323">MADTHLLVDRARQDAMDLTQANTEMKAALDDMIHQLAPIKQSFEGATSTAWQEVQTAVDNASKEMHNAHQQGTVALENMIQAIIDADNKGSNIF</sequence>
<proteinExistence type="predicted"/>
<gene>
    <name evidence="1" type="ORF">FNZ23_02205</name>
</gene>
<dbReference type="InterPro" id="IPR036689">
    <property type="entry name" value="ESAT-6-like_sf"/>
</dbReference>
<comment type="caution">
    <text evidence="1">The sequence shown here is derived from an EMBL/GenBank/DDBJ whole genome shotgun (WGS) entry which is preliminary data.</text>
</comment>
<keyword evidence="2" id="KW-1185">Reference proteome</keyword>
<name>A0A553ZQV2_9ACTN</name>
<dbReference type="AlphaFoldDB" id="A0A553ZQV2"/>
<protein>
    <submittedName>
        <fullName evidence="1">Uncharacterized protein</fullName>
    </submittedName>
</protein>
<organism evidence="1 2">
    <name type="scientific">Streptomyces benahoarensis</name>
    <dbReference type="NCBI Taxonomy" id="2595054"/>
    <lineage>
        <taxon>Bacteria</taxon>
        <taxon>Bacillati</taxon>
        <taxon>Actinomycetota</taxon>
        <taxon>Actinomycetes</taxon>
        <taxon>Kitasatosporales</taxon>
        <taxon>Streptomycetaceae</taxon>
        <taxon>Streptomyces</taxon>
    </lineage>
</organism>
<accession>A0A553ZQV2</accession>
<dbReference type="SUPFAM" id="SSF140453">
    <property type="entry name" value="EsxAB dimer-like"/>
    <property type="match status" value="1"/>
</dbReference>
<dbReference type="RefSeq" id="WP_143943209.1">
    <property type="nucleotide sequence ID" value="NZ_VKLS01000010.1"/>
</dbReference>